<sequence>MHVNKLLSFLSFSLLGLSSGKNILIFNPIFGFSHVKFVSFMADVIADHGHNVTLFQPFHNAMKNTEGLVKNKNIEFRFFLPMGSPVSIRKCTICQRKASGNNYGSFSCDACKMFFRRTIILDLHFRCVKKQCCFDSESWSNYFKQTLISLDLTEDSKLPHCKSCRFHKCLETGMFIKPSVLLKMSCRNEDTMESVIGQLLYLDSRRSTILMTKFSFENPRLEEIVKRRKMEIVAQKILIFSDASYQMNDEDWRFFGMFTTVEFLLNLDFMEELEISDQMNLLKSFAAKATLLFTSSRTIREKHDRIKTPGGHEIVPDVLSTLFNVSLNFLSRIRSLLVNKLIELNITNEEFLLVTVILFSDPAISTLSPNAVAIKTARRASYTSALFQYCQLTHQQTGHTRFMDLLSLCHVVNKNIEDIQSLTTIVKFHLKIGECKNLP</sequence>
<evidence type="ECO:0000313" key="14">
    <source>
        <dbReference type="Proteomes" id="UP000008281"/>
    </source>
</evidence>
<dbReference type="PRINTS" id="PR00047">
    <property type="entry name" value="STROIDFINGER"/>
</dbReference>
<dbReference type="InterPro" id="IPR001628">
    <property type="entry name" value="Znf_hrmn_rcpt"/>
</dbReference>
<dbReference type="AlphaFoldDB" id="E3LHK5"/>
<evidence type="ECO:0000256" key="7">
    <source>
        <dbReference type="ARBA" id="ARBA00023163"/>
    </source>
</evidence>
<dbReference type="SMART" id="SM00430">
    <property type="entry name" value="HOLI"/>
    <property type="match status" value="1"/>
</dbReference>
<dbReference type="GO" id="GO:0043565">
    <property type="term" value="F:sequence-specific DNA binding"/>
    <property type="evidence" value="ECO:0007669"/>
    <property type="project" value="InterPro"/>
</dbReference>
<dbReference type="Pfam" id="PF00105">
    <property type="entry name" value="zf-C4"/>
    <property type="match status" value="1"/>
</dbReference>
<keyword evidence="4" id="KW-0862">Zinc</keyword>
<dbReference type="InterPro" id="IPR035500">
    <property type="entry name" value="NHR-like_dom_sf"/>
</dbReference>
<dbReference type="PROSITE" id="PS51843">
    <property type="entry name" value="NR_LBD"/>
    <property type="match status" value="1"/>
</dbReference>
<dbReference type="SUPFAM" id="SSF57716">
    <property type="entry name" value="Glucocorticoid receptor-like (DNA-binding domain)"/>
    <property type="match status" value="1"/>
</dbReference>
<dbReference type="Pfam" id="PF00104">
    <property type="entry name" value="Hormone_recep"/>
    <property type="match status" value="1"/>
</dbReference>
<evidence type="ECO:0000259" key="11">
    <source>
        <dbReference type="PROSITE" id="PS51030"/>
    </source>
</evidence>
<evidence type="ECO:0000259" key="12">
    <source>
        <dbReference type="PROSITE" id="PS51843"/>
    </source>
</evidence>
<dbReference type="Gene3D" id="1.10.565.10">
    <property type="entry name" value="Retinoid X Receptor"/>
    <property type="match status" value="1"/>
</dbReference>
<evidence type="ECO:0000256" key="6">
    <source>
        <dbReference type="ARBA" id="ARBA00023125"/>
    </source>
</evidence>
<dbReference type="SMART" id="SM00399">
    <property type="entry name" value="ZnF_C4"/>
    <property type="match status" value="1"/>
</dbReference>
<evidence type="ECO:0000256" key="9">
    <source>
        <dbReference type="ARBA" id="ARBA00023242"/>
    </source>
</evidence>
<dbReference type="OrthoDB" id="5858604at2759"/>
<dbReference type="PANTHER" id="PTHR45886:SF10">
    <property type="entry name" value="NUCLEAR HORMONE RECEPTOR FAMILY"/>
    <property type="match status" value="1"/>
</dbReference>
<evidence type="ECO:0000313" key="13">
    <source>
        <dbReference type="EMBL" id="EFO95537.1"/>
    </source>
</evidence>
<dbReference type="InterPro" id="IPR013088">
    <property type="entry name" value="Znf_NHR/GATA"/>
</dbReference>
<keyword evidence="9" id="KW-0539">Nucleus</keyword>
<dbReference type="InParanoid" id="E3LHK5"/>
<comment type="similarity">
    <text evidence="1">Belongs to the nuclear hormone receptor family.</text>
</comment>
<proteinExistence type="inferred from homology"/>
<evidence type="ECO:0000256" key="2">
    <source>
        <dbReference type="ARBA" id="ARBA00022723"/>
    </source>
</evidence>
<feature type="chain" id="PRO_5003174926" evidence="10">
    <location>
        <begin position="21"/>
        <end position="439"/>
    </location>
</feature>
<evidence type="ECO:0000256" key="4">
    <source>
        <dbReference type="ARBA" id="ARBA00022833"/>
    </source>
</evidence>
<dbReference type="SUPFAM" id="SSF48508">
    <property type="entry name" value="Nuclear receptor ligand-binding domain"/>
    <property type="match status" value="1"/>
</dbReference>
<keyword evidence="7" id="KW-0804">Transcription</keyword>
<accession>E3LHK5</accession>
<dbReference type="FunCoup" id="E3LHK5">
    <property type="interactions" value="4"/>
</dbReference>
<dbReference type="PROSITE" id="PS51030">
    <property type="entry name" value="NUCLEAR_REC_DBD_2"/>
    <property type="match status" value="1"/>
</dbReference>
<name>E3LHK5_CAERE</name>
<dbReference type="GO" id="GO:0008270">
    <property type="term" value="F:zinc ion binding"/>
    <property type="evidence" value="ECO:0007669"/>
    <property type="project" value="UniProtKB-KW"/>
</dbReference>
<dbReference type="EMBL" id="DS268409">
    <property type="protein sequence ID" value="EFO95537.1"/>
    <property type="molecule type" value="Genomic_DNA"/>
</dbReference>
<evidence type="ECO:0000256" key="8">
    <source>
        <dbReference type="ARBA" id="ARBA00023170"/>
    </source>
</evidence>
<keyword evidence="14" id="KW-1185">Reference proteome</keyword>
<dbReference type="SUPFAM" id="SSF53756">
    <property type="entry name" value="UDP-Glycosyltransferase/glycogen phosphorylase"/>
    <property type="match status" value="1"/>
</dbReference>
<keyword evidence="5" id="KW-0805">Transcription regulation</keyword>
<dbReference type="PANTHER" id="PTHR45886">
    <property type="entry name" value="NUCLEAR HORMONE RECEPTOR FAMILY-RELATED-RELATED"/>
    <property type="match status" value="1"/>
</dbReference>
<dbReference type="eggNOG" id="KOG1192">
    <property type="taxonomic scope" value="Eukaryota"/>
</dbReference>
<evidence type="ECO:0000256" key="5">
    <source>
        <dbReference type="ARBA" id="ARBA00023015"/>
    </source>
</evidence>
<feature type="domain" description="NR LBD" evidence="12">
    <location>
        <begin position="217"/>
        <end position="439"/>
    </location>
</feature>
<dbReference type="Gene3D" id="3.30.50.10">
    <property type="entry name" value="Erythroid Transcription Factor GATA-1, subunit A"/>
    <property type="match status" value="1"/>
</dbReference>
<evidence type="ECO:0000256" key="3">
    <source>
        <dbReference type="ARBA" id="ARBA00022771"/>
    </source>
</evidence>
<keyword evidence="8" id="KW-0675">Receptor</keyword>
<evidence type="ECO:0000256" key="1">
    <source>
        <dbReference type="ARBA" id="ARBA00005993"/>
    </source>
</evidence>
<keyword evidence="6" id="KW-0238">DNA-binding</keyword>
<organism evidence="14">
    <name type="scientific">Caenorhabditis remanei</name>
    <name type="common">Caenorhabditis vulgaris</name>
    <dbReference type="NCBI Taxonomy" id="31234"/>
    <lineage>
        <taxon>Eukaryota</taxon>
        <taxon>Metazoa</taxon>
        <taxon>Ecdysozoa</taxon>
        <taxon>Nematoda</taxon>
        <taxon>Chromadorea</taxon>
        <taxon>Rhabditida</taxon>
        <taxon>Rhabditina</taxon>
        <taxon>Rhabditomorpha</taxon>
        <taxon>Rhabditoidea</taxon>
        <taxon>Rhabditidae</taxon>
        <taxon>Peloderinae</taxon>
        <taxon>Caenorhabditis</taxon>
    </lineage>
</organism>
<feature type="domain" description="Nuclear receptor" evidence="11">
    <location>
        <begin position="88"/>
        <end position="181"/>
    </location>
</feature>
<evidence type="ECO:0000256" key="10">
    <source>
        <dbReference type="SAM" id="SignalP"/>
    </source>
</evidence>
<keyword evidence="2" id="KW-0479">Metal-binding</keyword>
<protein>
    <submittedName>
        <fullName evidence="13">Uncharacterized protein</fullName>
    </submittedName>
</protein>
<dbReference type="Proteomes" id="UP000008281">
    <property type="component" value="Unassembled WGS sequence"/>
</dbReference>
<gene>
    <name evidence="13" type="ORF">CRE_09217</name>
</gene>
<dbReference type="GO" id="GO:0003700">
    <property type="term" value="F:DNA-binding transcription factor activity"/>
    <property type="evidence" value="ECO:0007669"/>
    <property type="project" value="InterPro"/>
</dbReference>
<keyword evidence="3" id="KW-0863">Zinc-finger</keyword>
<dbReference type="STRING" id="31234.E3LHK5"/>
<keyword evidence="10" id="KW-0732">Signal</keyword>
<dbReference type="InterPro" id="IPR000536">
    <property type="entry name" value="Nucl_hrmn_rcpt_lig-bd"/>
</dbReference>
<dbReference type="HOGENOM" id="CLU_007368_3_0_1"/>
<feature type="signal peptide" evidence="10">
    <location>
        <begin position="1"/>
        <end position="20"/>
    </location>
</feature>
<reference evidence="13" key="1">
    <citation type="submission" date="2007-07" db="EMBL/GenBank/DDBJ databases">
        <title>PCAP assembly of the Caenorhabditis remanei genome.</title>
        <authorList>
            <consortium name="The Caenorhabditis remanei Sequencing Consortium"/>
            <person name="Wilson R.K."/>
        </authorList>
    </citation>
    <scope>NUCLEOTIDE SEQUENCE [LARGE SCALE GENOMIC DNA]</scope>
    <source>
        <strain evidence="13">PB4641</strain>
    </source>
</reference>